<gene>
    <name evidence="1" type="ORF">F9Y85_16590</name>
    <name evidence="2" type="ORF">R5H13_14240</name>
</gene>
<evidence type="ECO:0000313" key="4">
    <source>
        <dbReference type="Proteomes" id="UP001304419"/>
    </source>
</evidence>
<accession>A0A8I2KMM6</accession>
<organism evidence="1 3">
    <name type="scientific">Pseudoalteromonas maricaloris</name>
    <dbReference type="NCBI Taxonomy" id="184924"/>
    <lineage>
        <taxon>Bacteria</taxon>
        <taxon>Pseudomonadati</taxon>
        <taxon>Pseudomonadota</taxon>
        <taxon>Gammaproteobacteria</taxon>
        <taxon>Alteromonadales</taxon>
        <taxon>Pseudoalteromonadaceae</taxon>
        <taxon>Pseudoalteromonas</taxon>
    </lineage>
</organism>
<dbReference type="AlphaFoldDB" id="A0A8I2KMM6"/>
<proteinExistence type="predicted"/>
<evidence type="ECO:0000313" key="2">
    <source>
        <dbReference type="EMBL" id="WOX27802.1"/>
    </source>
</evidence>
<dbReference type="EMBL" id="WEIA01000011">
    <property type="protein sequence ID" value="NLR22894.1"/>
    <property type="molecule type" value="Genomic_DNA"/>
</dbReference>
<dbReference type="Proteomes" id="UP001304419">
    <property type="component" value="Chromosome 1"/>
</dbReference>
<keyword evidence="4" id="KW-1185">Reference proteome</keyword>
<evidence type="ECO:0000313" key="3">
    <source>
        <dbReference type="Proteomes" id="UP000646877"/>
    </source>
</evidence>
<dbReference type="RefSeq" id="WP_130125875.1">
    <property type="nucleotide sequence ID" value="NZ_CBCSDF010000012.1"/>
</dbReference>
<protein>
    <submittedName>
        <fullName evidence="1">Uncharacterized protein</fullName>
    </submittedName>
</protein>
<evidence type="ECO:0000313" key="1">
    <source>
        <dbReference type="EMBL" id="NLR22894.1"/>
    </source>
</evidence>
<reference evidence="2 4" key="2">
    <citation type="submission" date="2023-10" db="EMBL/GenBank/DDBJ databases">
        <title>To unveil natural product biosynthetic capacity in Pseudoalteromonas.</title>
        <authorList>
            <person name="Wang J."/>
        </authorList>
    </citation>
    <scope>NUCLEOTIDE SEQUENCE [LARGE SCALE GENOMIC DNA]</scope>
    <source>
        <strain evidence="2 4">DSM 15914</strain>
    </source>
</reference>
<name>A0A8I2KMM6_9GAMM</name>
<dbReference type="Proteomes" id="UP000646877">
    <property type="component" value="Unassembled WGS sequence"/>
</dbReference>
<sequence>MTQQEIDLLAFELANLRLKADLTLAPKYSYFSDKPYPLGRCLEIRDEMFKLVTTELKQNSERLSVLRNYMLKENAELKKVWGSLRDEYFQNAMLVGDWYIDTANDTVNANKPRVEIKPIAQSGFSAITNFEQFVKIARAYWQVEVFKNTAFPAIAPYLPLICVNAKGATWLAAANDDMIKVATNSEFRLSEQILCQLPEPDSVIVSRWQQTLTGIDALDDILLQTGKPEGFCQLYRAAEKATDLAFRDRVVRAYMSLPKGA</sequence>
<dbReference type="EMBL" id="CP137578">
    <property type="protein sequence ID" value="WOX27802.1"/>
    <property type="molecule type" value="Genomic_DNA"/>
</dbReference>
<reference evidence="1" key="1">
    <citation type="submission" date="2019-10" db="EMBL/GenBank/DDBJ databases">
        <authorList>
            <person name="Paulsen S."/>
        </authorList>
    </citation>
    <scope>NUCLEOTIDE SEQUENCE</scope>
    <source>
        <strain evidence="1">LMG 19692</strain>
    </source>
</reference>